<dbReference type="GO" id="GO:0035243">
    <property type="term" value="F:protein-arginine omega-N symmetric methyltransferase activity"/>
    <property type="evidence" value="ECO:0007669"/>
    <property type="project" value="TreeGrafter"/>
</dbReference>
<comment type="caution">
    <text evidence="3">The sequence shown here is derived from an EMBL/GenBank/DDBJ whole genome shotgun (WGS) entry which is preliminary data.</text>
</comment>
<dbReference type="PANTHER" id="PTHR12049:SF7">
    <property type="entry name" value="PROTEIN ARGININE METHYLTRANSFERASE NDUFAF7, MITOCHONDRIAL"/>
    <property type="match status" value="1"/>
</dbReference>
<dbReference type="Proteomes" id="UP000541421">
    <property type="component" value="Unassembled WGS sequence"/>
</dbReference>
<sequence length="387" mass="43361">MLMPSTFPTPSAAAVEYSQSLLRHIQDKFAPRQTITFEEWMNEALYHPLGGYYTGGLAKLSGDNQATMLQGDFTTAPELTPWYGRTLATQISQILEASASKNILEFGAGSGKLALSILEQLADPSIHYFILELSLDLKQRQQETLGNYAQQVTWLTELPTHFTGCMLANEVLDAMPVKLVEWNHEGHLEEVYVSWENGELHYLNKPASAELVQLMQTRLPAYPCYRTEVNLQAEAWIRSLGANLACGGILLIDYGFPRSEYYHPQRHRGTLMCHLQHHAHDEPLLYPGLQDITAHVDFTAIADAAIDSNLEVLGYTSQARFLMNCGLLNLLNQLNPNDVQHYARQVGPVQKLLSEAEMGELFKVMLLGKNLDVDPVGFIVGDRRYGL</sequence>
<protein>
    <submittedName>
        <fullName evidence="3">Class I SAM-dependent methyltransferase</fullName>
    </submittedName>
</protein>
<evidence type="ECO:0000256" key="1">
    <source>
        <dbReference type="ARBA" id="ARBA00022603"/>
    </source>
</evidence>
<reference evidence="3 4" key="1">
    <citation type="submission" date="2020-05" db="EMBL/GenBank/DDBJ databases">
        <authorList>
            <person name="Niu N."/>
        </authorList>
    </citation>
    <scope>NUCLEOTIDE SEQUENCE [LARGE SCALE GENOMIC DNA]</scope>
    <source>
        <strain evidence="3 4">LMG10982</strain>
    </source>
</reference>
<dbReference type="Pfam" id="PF02636">
    <property type="entry name" value="Methyltransf_28"/>
    <property type="match status" value="1"/>
</dbReference>
<gene>
    <name evidence="3" type="ORF">HKX40_03990</name>
</gene>
<dbReference type="SUPFAM" id="SSF53335">
    <property type="entry name" value="S-adenosyl-L-methionine-dependent methyltransferases"/>
    <property type="match status" value="1"/>
</dbReference>
<proteinExistence type="predicted"/>
<dbReference type="RefSeq" id="WP_171588269.1">
    <property type="nucleotide sequence ID" value="NZ_JABGBO010000003.1"/>
</dbReference>
<dbReference type="EMBL" id="JABGBO010000003">
    <property type="protein sequence ID" value="NOL49303.1"/>
    <property type="molecule type" value="Genomic_DNA"/>
</dbReference>
<organism evidence="3 4">
    <name type="scientific">Pelistega europaea</name>
    <dbReference type="NCBI Taxonomy" id="106147"/>
    <lineage>
        <taxon>Bacteria</taxon>
        <taxon>Pseudomonadati</taxon>
        <taxon>Pseudomonadota</taxon>
        <taxon>Betaproteobacteria</taxon>
        <taxon>Burkholderiales</taxon>
        <taxon>Alcaligenaceae</taxon>
        <taxon>Pelistega</taxon>
    </lineage>
</organism>
<accession>A0A7Y4P519</accession>
<dbReference type="InterPro" id="IPR003788">
    <property type="entry name" value="NDUFAF7"/>
</dbReference>
<dbReference type="PANTHER" id="PTHR12049">
    <property type="entry name" value="PROTEIN ARGININE METHYLTRANSFERASE NDUFAF7, MITOCHONDRIAL"/>
    <property type="match status" value="1"/>
</dbReference>
<evidence type="ECO:0000256" key="2">
    <source>
        <dbReference type="ARBA" id="ARBA00022679"/>
    </source>
</evidence>
<dbReference type="InterPro" id="IPR029063">
    <property type="entry name" value="SAM-dependent_MTases_sf"/>
</dbReference>
<dbReference type="GO" id="GO:0032259">
    <property type="term" value="P:methylation"/>
    <property type="evidence" value="ECO:0007669"/>
    <property type="project" value="UniProtKB-KW"/>
</dbReference>
<evidence type="ECO:0000313" key="3">
    <source>
        <dbReference type="EMBL" id="NOL49303.1"/>
    </source>
</evidence>
<name>A0A7Y4P519_9BURK</name>
<keyword evidence="2 3" id="KW-0808">Transferase</keyword>
<dbReference type="InterPro" id="IPR038375">
    <property type="entry name" value="NDUFAF7_sf"/>
</dbReference>
<evidence type="ECO:0000313" key="4">
    <source>
        <dbReference type="Proteomes" id="UP000541421"/>
    </source>
</evidence>
<dbReference type="AlphaFoldDB" id="A0A7Y4P519"/>
<keyword evidence="1 3" id="KW-0489">Methyltransferase</keyword>
<keyword evidence="4" id="KW-1185">Reference proteome</keyword>
<dbReference type="Gene3D" id="3.40.50.12710">
    <property type="match status" value="1"/>
</dbReference>